<evidence type="ECO:0000313" key="3">
    <source>
        <dbReference type="EMBL" id="SNV46058.1"/>
    </source>
</evidence>
<evidence type="ECO:0000256" key="1">
    <source>
        <dbReference type="SAM" id="Phobius"/>
    </source>
</evidence>
<feature type="transmembrane region" description="Helical" evidence="1">
    <location>
        <begin position="14"/>
        <end position="31"/>
    </location>
</feature>
<evidence type="ECO:0000259" key="2">
    <source>
        <dbReference type="Pfam" id="PF02517"/>
    </source>
</evidence>
<dbReference type="InterPro" id="IPR052710">
    <property type="entry name" value="CAAX_protease"/>
</dbReference>
<keyword evidence="1" id="KW-1133">Transmembrane helix</keyword>
<dbReference type="PANTHER" id="PTHR36435:SF1">
    <property type="entry name" value="CAAX AMINO TERMINAL PROTEASE FAMILY PROTEIN"/>
    <property type="match status" value="1"/>
</dbReference>
<dbReference type="AlphaFoldDB" id="A0AAJ5BZJ2"/>
<gene>
    <name evidence="3" type="ORF">SAMEA4412673_01180</name>
</gene>
<feature type="transmembrane region" description="Helical" evidence="1">
    <location>
        <begin position="77"/>
        <end position="95"/>
    </location>
</feature>
<feature type="transmembrane region" description="Helical" evidence="1">
    <location>
        <begin position="38"/>
        <end position="57"/>
    </location>
</feature>
<proteinExistence type="predicted"/>
<feature type="domain" description="CAAX prenyl protease 2/Lysostaphin resistance protein A-like" evidence="2">
    <location>
        <begin position="41"/>
        <end position="139"/>
    </location>
</feature>
<evidence type="ECO:0000313" key="4">
    <source>
        <dbReference type="Proteomes" id="UP000215355"/>
    </source>
</evidence>
<organism evidence="3 4">
    <name type="scientific">Sphingobacterium mizutaii</name>
    <dbReference type="NCBI Taxonomy" id="1010"/>
    <lineage>
        <taxon>Bacteria</taxon>
        <taxon>Pseudomonadati</taxon>
        <taxon>Bacteroidota</taxon>
        <taxon>Sphingobacteriia</taxon>
        <taxon>Sphingobacteriales</taxon>
        <taxon>Sphingobacteriaceae</taxon>
        <taxon>Sphingobacterium</taxon>
    </lineage>
</organism>
<dbReference type="Proteomes" id="UP000215355">
    <property type="component" value="Chromosome 1"/>
</dbReference>
<keyword evidence="1" id="KW-0812">Transmembrane</keyword>
<dbReference type="PANTHER" id="PTHR36435">
    <property type="entry name" value="SLR1288 PROTEIN"/>
    <property type="match status" value="1"/>
</dbReference>
<keyword evidence="3" id="KW-0645">Protease</keyword>
<dbReference type="Pfam" id="PF02517">
    <property type="entry name" value="Rce1-like"/>
    <property type="match status" value="1"/>
</dbReference>
<protein>
    <submittedName>
        <fullName evidence="3">CAAX amino terminal protease self- immunity</fullName>
    </submittedName>
</protein>
<dbReference type="EMBL" id="LT906468">
    <property type="protein sequence ID" value="SNV46058.1"/>
    <property type="molecule type" value="Genomic_DNA"/>
</dbReference>
<keyword evidence="1" id="KW-0472">Membrane</keyword>
<dbReference type="InterPro" id="IPR003675">
    <property type="entry name" value="Rce1/LyrA-like_dom"/>
</dbReference>
<feature type="transmembrane region" description="Helical" evidence="1">
    <location>
        <begin position="126"/>
        <end position="150"/>
    </location>
</feature>
<reference evidence="3 4" key="1">
    <citation type="submission" date="2017-06" db="EMBL/GenBank/DDBJ databases">
        <authorList>
            <consortium name="Pathogen Informatics"/>
        </authorList>
    </citation>
    <scope>NUCLEOTIDE SEQUENCE [LARGE SCALE GENOMIC DNA]</scope>
    <source>
        <strain evidence="3 4">NCTC12149</strain>
    </source>
</reference>
<feature type="transmembrane region" description="Helical" evidence="1">
    <location>
        <begin position="102"/>
        <end position="120"/>
    </location>
</feature>
<dbReference type="GO" id="GO:0004175">
    <property type="term" value="F:endopeptidase activity"/>
    <property type="evidence" value="ECO:0007669"/>
    <property type="project" value="UniProtKB-ARBA"/>
</dbReference>
<name>A0AAJ5BZJ2_9SPHI</name>
<dbReference type="GO" id="GO:0006508">
    <property type="term" value="P:proteolysis"/>
    <property type="evidence" value="ECO:0007669"/>
    <property type="project" value="UniProtKB-KW"/>
</dbReference>
<sequence length="154" mass="18076">MLCFTWLKKPQKNWGWNIVAIIVGLIPLPIFLKFNYLLADWTIWLPWILLALINPFLEEFYWRGLLMDSTKTWNRALAILFTSVVFSVNHGVFGINSELFRGYEVIFSTFIMGLVWAITYKKTDSLRWVIASHFLVDFLNLSAPAFLDLFKSKF</sequence>
<keyword evidence="3" id="KW-0378">Hydrolase</keyword>
<dbReference type="GO" id="GO:0080120">
    <property type="term" value="P:CAAX-box protein maturation"/>
    <property type="evidence" value="ECO:0007669"/>
    <property type="project" value="UniProtKB-ARBA"/>
</dbReference>
<dbReference type="KEGG" id="smiz:4412673_01180"/>
<accession>A0AAJ5BZJ2</accession>